<protein>
    <submittedName>
        <fullName evidence="2">Phasin family protein</fullName>
    </submittedName>
</protein>
<keyword evidence="3" id="KW-1185">Reference proteome</keyword>
<organism evidence="2 3">
    <name type="scientific">Seohaeicola nanhaiensis</name>
    <dbReference type="NCBI Taxonomy" id="1387282"/>
    <lineage>
        <taxon>Bacteria</taxon>
        <taxon>Pseudomonadati</taxon>
        <taxon>Pseudomonadota</taxon>
        <taxon>Alphaproteobacteria</taxon>
        <taxon>Rhodobacterales</taxon>
        <taxon>Roseobacteraceae</taxon>
        <taxon>Seohaeicola</taxon>
    </lineage>
</organism>
<sequence>MNGDKTQSLEGSAAAAMLAAFPNATRDWMEIMAESARFLSARLRADVAAQQAMLACRSPAELFQVQTEFCSTALQDYANEAARIGRKMTETVEDTLTDLKTGRARGYDDVPL</sequence>
<accession>A0ABV9KLH7</accession>
<comment type="caution">
    <text evidence="2">The sequence shown here is derived from an EMBL/GenBank/DDBJ whole genome shotgun (WGS) entry which is preliminary data.</text>
</comment>
<dbReference type="Proteomes" id="UP001595973">
    <property type="component" value="Unassembled WGS sequence"/>
</dbReference>
<evidence type="ECO:0000313" key="3">
    <source>
        <dbReference type="Proteomes" id="UP001595973"/>
    </source>
</evidence>
<dbReference type="EMBL" id="JBHSGI010000024">
    <property type="protein sequence ID" value="MFC4670441.1"/>
    <property type="molecule type" value="Genomic_DNA"/>
</dbReference>
<evidence type="ECO:0000313" key="2">
    <source>
        <dbReference type="EMBL" id="MFC4670441.1"/>
    </source>
</evidence>
<reference evidence="3" key="1">
    <citation type="journal article" date="2019" name="Int. J. Syst. Evol. Microbiol.">
        <title>The Global Catalogue of Microorganisms (GCM) 10K type strain sequencing project: providing services to taxonomists for standard genome sequencing and annotation.</title>
        <authorList>
            <consortium name="The Broad Institute Genomics Platform"/>
            <consortium name="The Broad Institute Genome Sequencing Center for Infectious Disease"/>
            <person name="Wu L."/>
            <person name="Ma J."/>
        </authorList>
    </citation>
    <scope>NUCLEOTIDE SEQUENCE [LARGE SCALE GENOMIC DNA]</scope>
    <source>
        <strain evidence="3">CGMCC 4.7283</strain>
    </source>
</reference>
<feature type="domain" description="Phasin" evidence="1">
    <location>
        <begin position="12"/>
        <end position="95"/>
    </location>
</feature>
<name>A0ABV9KLH7_9RHOB</name>
<evidence type="ECO:0000259" key="1">
    <source>
        <dbReference type="Pfam" id="PF09361"/>
    </source>
</evidence>
<proteinExistence type="predicted"/>
<dbReference type="InterPro" id="IPR018968">
    <property type="entry name" value="Phasin"/>
</dbReference>
<dbReference type="Pfam" id="PF09361">
    <property type="entry name" value="Phasin_2"/>
    <property type="match status" value="1"/>
</dbReference>
<dbReference type="RefSeq" id="WP_380719443.1">
    <property type="nucleotide sequence ID" value="NZ_JBHSGI010000024.1"/>
</dbReference>
<gene>
    <name evidence="2" type="ORF">ACFO5X_17895</name>
</gene>